<gene>
    <name evidence="4" type="ORF">GCM10012275_26580</name>
</gene>
<organism evidence="4 5">
    <name type="scientific">Longimycelium tulufanense</name>
    <dbReference type="NCBI Taxonomy" id="907463"/>
    <lineage>
        <taxon>Bacteria</taxon>
        <taxon>Bacillati</taxon>
        <taxon>Actinomycetota</taxon>
        <taxon>Actinomycetes</taxon>
        <taxon>Pseudonocardiales</taxon>
        <taxon>Pseudonocardiaceae</taxon>
        <taxon>Longimycelium</taxon>
    </lineage>
</organism>
<dbReference type="SUPFAM" id="SSF53474">
    <property type="entry name" value="alpha/beta-Hydrolases"/>
    <property type="match status" value="1"/>
</dbReference>
<dbReference type="EMBL" id="BMMK01000010">
    <property type="protein sequence ID" value="GGM54157.1"/>
    <property type="molecule type" value="Genomic_DNA"/>
</dbReference>
<keyword evidence="2 4" id="KW-0378">Hydrolase</keyword>
<evidence type="ECO:0000256" key="1">
    <source>
        <dbReference type="ARBA" id="ARBA00008645"/>
    </source>
</evidence>
<comment type="caution">
    <text evidence="4">The sequence shown here is derived from an EMBL/GenBank/DDBJ whole genome shotgun (WGS) entry which is preliminary data.</text>
</comment>
<feature type="domain" description="Serine aminopeptidase S33" evidence="3">
    <location>
        <begin position="27"/>
        <end position="264"/>
    </location>
</feature>
<dbReference type="Proteomes" id="UP000637578">
    <property type="component" value="Unassembled WGS sequence"/>
</dbReference>
<protein>
    <submittedName>
        <fullName evidence="4">Alpha/beta hydrolase</fullName>
    </submittedName>
</protein>
<dbReference type="InterPro" id="IPR029058">
    <property type="entry name" value="AB_hydrolase_fold"/>
</dbReference>
<evidence type="ECO:0000313" key="5">
    <source>
        <dbReference type="Proteomes" id="UP000637578"/>
    </source>
</evidence>
<evidence type="ECO:0000313" key="4">
    <source>
        <dbReference type="EMBL" id="GGM54157.1"/>
    </source>
</evidence>
<dbReference type="Pfam" id="PF12146">
    <property type="entry name" value="Hydrolase_4"/>
    <property type="match status" value="1"/>
</dbReference>
<dbReference type="Gene3D" id="3.40.50.1820">
    <property type="entry name" value="alpha/beta hydrolase"/>
    <property type="match status" value="1"/>
</dbReference>
<reference evidence="4" key="2">
    <citation type="submission" date="2020-09" db="EMBL/GenBank/DDBJ databases">
        <authorList>
            <person name="Sun Q."/>
            <person name="Zhou Y."/>
        </authorList>
    </citation>
    <scope>NUCLEOTIDE SEQUENCE</scope>
    <source>
        <strain evidence="4">CGMCC 4.5737</strain>
    </source>
</reference>
<comment type="similarity">
    <text evidence="1">Belongs to the AB hydrolase superfamily.</text>
</comment>
<evidence type="ECO:0000259" key="3">
    <source>
        <dbReference type="Pfam" id="PF12146"/>
    </source>
</evidence>
<accession>A0A8J3CEK8</accession>
<sequence length="296" mass="31587">MQKVRFEVDGATVVGTLRHPGTDGPVPIVVMAHGFALLAANGLEPFAQRFAELGLAVLTFDYRGFGPSGGELRQDVDPWRQLDDWRAAIRFARAVPGVDPAKVVLWGTSFSGGHVLELGSEDPNLAAVVSQVPHVSGRATVLAIPVVTAAKLTVLGVVDCLGGALGREPVYTKSIGRPGETAGMNQPGSYEGYTALIEPDSGWRNQMTARIALKLPFFSPNLHAARSTVPTFIGVAVDDRVTPAKPARKLAKRMGAELHEYPGGHFDVYRGEGFDRIVADEVAFLRAKLGLPATRS</sequence>
<dbReference type="InterPro" id="IPR022742">
    <property type="entry name" value="Hydrolase_4"/>
</dbReference>
<keyword evidence="5" id="KW-1185">Reference proteome</keyword>
<dbReference type="AlphaFoldDB" id="A0A8J3CEK8"/>
<dbReference type="GO" id="GO:0052689">
    <property type="term" value="F:carboxylic ester hydrolase activity"/>
    <property type="evidence" value="ECO:0007669"/>
    <property type="project" value="UniProtKB-ARBA"/>
</dbReference>
<dbReference type="InterPro" id="IPR050261">
    <property type="entry name" value="FrsA_esterase"/>
</dbReference>
<dbReference type="PANTHER" id="PTHR22946">
    <property type="entry name" value="DIENELACTONE HYDROLASE DOMAIN-CONTAINING PROTEIN-RELATED"/>
    <property type="match status" value="1"/>
</dbReference>
<proteinExistence type="inferred from homology"/>
<evidence type="ECO:0000256" key="2">
    <source>
        <dbReference type="ARBA" id="ARBA00022801"/>
    </source>
</evidence>
<dbReference type="PANTHER" id="PTHR22946:SF9">
    <property type="entry name" value="POLYKETIDE TRANSFERASE AF380"/>
    <property type="match status" value="1"/>
</dbReference>
<reference evidence="4" key="1">
    <citation type="journal article" date="2014" name="Int. J. Syst. Evol. Microbiol.">
        <title>Complete genome sequence of Corynebacterium casei LMG S-19264T (=DSM 44701T), isolated from a smear-ripened cheese.</title>
        <authorList>
            <consortium name="US DOE Joint Genome Institute (JGI-PGF)"/>
            <person name="Walter F."/>
            <person name="Albersmeier A."/>
            <person name="Kalinowski J."/>
            <person name="Ruckert C."/>
        </authorList>
    </citation>
    <scope>NUCLEOTIDE SEQUENCE</scope>
    <source>
        <strain evidence="4">CGMCC 4.5737</strain>
    </source>
</reference>
<name>A0A8J3CEK8_9PSEU</name>